<dbReference type="Proteomes" id="UP000594459">
    <property type="component" value="Chromosome"/>
</dbReference>
<dbReference type="EMBL" id="CP064654">
    <property type="protein sequence ID" value="QPD00505.1"/>
    <property type="molecule type" value="Genomic_DNA"/>
</dbReference>
<feature type="transmembrane region" description="Helical" evidence="2">
    <location>
        <begin position="21"/>
        <end position="45"/>
    </location>
</feature>
<organism evidence="3 4">
    <name type="scientific">Qipengyuania soli</name>
    <dbReference type="NCBI Taxonomy" id="2782568"/>
    <lineage>
        <taxon>Bacteria</taxon>
        <taxon>Pseudomonadati</taxon>
        <taxon>Pseudomonadota</taxon>
        <taxon>Alphaproteobacteria</taxon>
        <taxon>Sphingomonadales</taxon>
        <taxon>Erythrobacteraceae</taxon>
        <taxon>Qipengyuania</taxon>
    </lineage>
</organism>
<evidence type="ECO:0000313" key="3">
    <source>
        <dbReference type="EMBL" id="QPD00505.1"/>
    </source>
</evidence>
<accession>A0A7S8IVR7</accession>
<keyword evidence="2" id="KW-0812">Transmembrane</keyword>
<sequence>MRLADWCRERYAGLDPEWRRKAVGLSLAVGIEALLVLLLLSLGIVNREPVPMSDSLVTVTMSENPAEEDEPSEARSYPAEDSPASQAPQPPQEEEPVQQPTDARQTPVPALIAVSPDSMRSLDISRAQPSRPIVGAQPYGPVDTARPGDSQRIAGSGPNGEPLYAARWYREPTDQELQGYLSTASGPGYALINCQTAPQYRVENCVLVSEGPQGSNMGRAVLAAAWQFKVRPPQIGGRPQVGEWVRIRITYDVRPAVPPYSR</sequence>
<feature type="region of interest" description="Disordered" evidence="1">
    <location>
        <begin position="123"/>
        <end position="159"/>
    </location>
</feature>
<evidence type="ECO:0000256" key="2">
    <source>
        <dbReference type="SAM" id="Phobius"/>
    </source>
</evidence>
<feature type="region of interest" description="Disordered" evidence="1">
    <location>
        <begin position="61"/>
        <end position="106"/>
    </location>
</feature>
<keyword evidence="2" id="KW-1133">Transmembrane helix</keyword>
<evidence type="ECO:0000313" key="4">
    <source>
        <dbReference type="Proteomes" id="UP000594459"/>
    </source>
</evidence>
<name>A0A7S8IVR7_9SPHN</name>
<dbReference type="AlphaFoldDB" id="A0A7S8IVR7"/>
<protein>
    <recommendedName>
        <fullName evidence="5">TonB family protein</fullName>
    </recommendedName>
</protein>
<reference evidence="3 4" key="1">
    <citation type="submission" date="2020-11" db="EMBL/GenBank/DDBJ databases">
        <title>The genome sequence of Erythrobacter sp. 6D36.</title>
        <authorList>
            <person name="Liu Y."/>
        </authorList>
    </citation>
    <scope>NUCLEOTIDE SEQUENCE [LARGE SCALE GENOMIC DNA]</scope>
    <source>
        <strain evidence="3 4">6D36</strain>
    </source>
</reference>
<proteinExistence type="predicted"/>
<gene>
    <name evidence="3" type="ORF">IRL76_10785</name>
</gene>
<evidence type="ECO:0000256" key="1">
    <source>
        <dbReference type="SAM" id="MobiDB-lite"/>
    </source>
</evidence>
<evidence type="ECO:0008006" key="5">
    <source>
        <dbReference type="Google" id="ProtNLM"/>
    </source>
</evidence>
<keyword evidence="2" id="KW-0472">Membrane</keyword>
<keyword evidence="4" id="KW-1185">Reference proteome</keyword>
<dbReference type="KEGG" id="qso:IRL76_10785"/>